<dbReference type="GO" id="GO:0003735">
    <property type="term" value="F:structural constituent of ribosome"/>
    <property type="evidence" value="ECO:0007669"/>
    <property type="project" value="InterPro"/>
</dbReference>
<gene>
    <name evidence="7 9" type="primary">rpl3</name>
    <name evidence="9" type="ORF">ChtoCp_00034</name>
</gene>
<dbReference type="PANTHER" id="PTHR11229:SF16">
    <property type="entry name" value="LARGE RIBOSOMAL SUBUNIT PROTEIN UL3C"/>
    <property type="match status" value="1"/>
</dbReference>
<dbReference type="Pfam" id="PF00297">
    <property type="entry name" value="Ribosomal_L3"/>
    <property type="match status" value="1"/>
</dbReference>
<evidence type="ECO:0000256" key="1">
    <source>
        <dbReference type="ARBA" id="ARBA00006540"/>
    </source>
</evidence>
<dbReference type="GO" id="GO:0019843">
    <property type="term" value="F:rRNA binding"/>
    <property type="evidence" value="ECO:0007669"/>
    <property type="project" value="UniProtKB-UniRule"/>
</dbReference>
<feature type="region of interest" description="Disordered" evidence="8">
    <location>
        <begin position="122"/>
        <end position="148"/>
    </location>
</feature>
<dbReference type="PANTHER" id="PTHR11229">
    <property type="entry name" value="50S RIBOSOMAL PROTEIN L3"/>
    <property type="match status" value="1"/>
</dbReference>
<comment type="subcellular location">
    <subcellularLocation>
        <location evidence="7">Plastid</location>
        <location evidence="7">Chloroplast</location>
    </subcellularLocation>
</comment>
<keyword evidence="4 7" id="KW-0689">Ribosomal protein</keyword>
<keyword evidence="9" id="KW-0934">Plastid</keyword>
<dbReference type="FunFam" id="2.40.30.10:FF:000065">
    <property type="entry name" value="50S ribosomal protein L3, chloroplastic"/>
    <property type="match status" value="1"/>
</dbReference>
<proteinExistence type="inferred from homology"/>
<evidence type="ECO:0000256" key="2">
    <source>
        <dbReference type="ARBA" id="ARBA00022730"/>
    </source>
</evidence>
<reference evidence="9" key="1">
    <citation type="journal article" date="2014" name="BMC Genomics">
        <title>The mitochondrial and chloroplast genomes of the haptophyte Chrysochromulina tobin contain unique repeat structures and gene profiles.</title>
        <authorList>
            <person name="Hovde B.T."/>
            <person name="Starkenburg S.R."/>
            <person name="Hunsperger H.M."/>
            <person name="Mercer L.D."/>
            <person name="Deodato C.R."/>
            <person name="Jha R.K."/>
            <person name="Chertkov O."/>
            <person name="Monnat R.J.Jr."/>
            <person name="Cattolico R.A."/>
        </authorList>
    </citation>
    <scope>NUCLEOTIDE SEQUENCE</scope>
    <source>
        <strain evidence="9">CCMP291</strain>
    </source>
</reference>
<name>A0A075DW70_9EUKA</name>
<evidence type="ECO:0000313" key="9">
    <source>
        <dbReference type="EMBL" id="AHY04324.1"/>
    </source>
</evidence>
<evidence type="ECO:0000256" key="4">
    <source>
        <dbReference type="ARBA" id="ARBA00022980"/>
    </source>
</evidence>
<comment type="similarity">
    <text evidence="1 7">Belongs to the universal ribosomal protein uL3 family.</text>
</comment>
<dbReference type="InterPro" id="IPR019927">
    <property type="entry name" value="Ribosomal_uL3_bac/org-type"/>
</dbReference>
<evidence type="ECO:0000256" key="6">
    <source>
        <dbReference type="ARBA" id="ARBA00035213"/>
    </source>
</evidence>
<comment type="subunit">
    <text evidence="7">Part of the 50S ribosomal subunit.</text>
</comment>
<dbReference type="SUPFAM" id="SSF50447">
    <property type="entry name" value="Translation proteins"/>
    <property type="match status" value="1"/>
</dbReference>
<protein>
    <recommendedName>
        <fullName evidence="6 7">Large ribosomal subunit protein uL3c</fullName>
    </recommendedName>
</protein>
<dbReference type="GO" id="GO:0009507">
    <property type="term" value="C:chloroplast"/>
    <property type="evidence" value="ECO:0007669"/>
    <property type="project" value="UniProtKB-SubCell"/>
</dbReference>
<dbReference type="Gene3D" id="3.30.160.810">
    <property type="match status" value="1"/>
</dbReference>
<dbReference type="GO" id="GO:0006412">
    <property type="term" value="P:translation"/>
    <property type="evidence" value="ECO:0007669"/>
    <property type="project" value="UniProtKB-UniRule"/>
</dbReference>
<keyword evidence="2 7" id="KW-0699">rRNA-binding</keyword>
<evidence type="ECO:0000256" key="3">
    <source>
        <dbReference type="ARBA" id="ARBA00022884"/>
    </source>
</evidence>
<dbReference type="FunFam" id="3.30.160.810:FF:000001">
    <property type="entry name" value="50S ribosomal protein L3"/>
    <property type="match status" value="1"/>
</dbReference>
<keyword evidence="3 7" id="KW-0694">RNA-binding</keyword>
<sequence>MKAGLFAKKVGMTQIFNESGTAVPVTILKAGLCKVSQIKTITHDGYNAIQVAYGEEKLEKLTKPKIGHLKKIGDQGFKSFGEFHIAQPEEFKLGQVIDVATFTKGQKVRVTGTSIGKGFTGNQKRNNFARGPMTHGSKNHRLPGSIGSGTTPGRIYPGKRMAGHLGNAKVTLKNTEILYLNTDENILVVKGSVPGKKNAVLKIQHQKIV</sequence>
<keyword evidence="9" id="KW-0150">Chloroplast</keyword>
<dbReference type="HAMAP" id="MF_01325_B">
    <property type="entry name" value="Ribosomal_uL3_B"/>
    <property type="match status" value="1"/>
</dbReference>
<geneLocation type="chloroplast" evidence="9"/>
<evidence type="ECO:0000256" key="7">
    <source>
        <dbReference type="HAMAP-Rule" id="MF_01325"/>
    </source>
</evidence>
<dbReference type="AlphaFoldDB" id="A0A075DW70"/>
<dbReference type="Gene3D" id="2.40.30.10">
    <property type="entry name" value="Translation factors"/>
    <property type="match status" value="1"/>
</dbReference>
<dbReference type="NCBIfam" id="TIGR03625">
    <property type="entry name" value="L3_bact"/>
    <property type="match status" value="1"/>
</dbReference>
<organism evidence="9">
    <name type="scientific">Chrysochromulina tobinii</name>
    <dbReference type="NCBI Taxonomy" id="1460289"/>
    <lineage>
        <taxon>Eukaryota</taxon>
        <taxon>Haptista</taxon>
        <taxon>Haptophyta</taxon>
        <taxon>Prymnesiophyceae</taxon>
        <taxon>Prymnesiales</taxon>
        <taxon>Chrysochromulinaceae</taxon>
        <taxon>Chrysochromulina</taxon>
    </lineage>
</organism>
<keyword evidence="5 7" id="KW-0687">Ribonucleoprotein</keyword>
<dbReference type="InterPro" id="IPR000597">
    <property type="entry name" value="Ribosomal_uL3"/>
</dbReference>
<accession>A0A075DW70</accession>
<comment type="function">
    <text evidence="7">One of the primary rRNA binding proteins, it binds directly near the 3'-end of the 23S rRNA, where it nucleates assembly of the 50S subunit.</text>
</comment>
<dbReference type="EMBL" id="KJ201907">
    <property type="protein sequence ID" value="AHY04324.1"/>
    <property type="molecule type" value="Genomic_DNA"/>
</dbReference>
<evidence type="ECO:0000256" key="8">
    <source>
        <dbReference type="SAM" id="MobiDB-lite"/>
    </source>
</evidence>
<dbReference type="GO" id="GO:0022625">
    <property type="term" value="C:cytosolic large ribosomal subunit"/>
    <property type="evidence" value="ECO:0007669"/>
    <property type="project" value="TreeGrafter"/>
</dbReference>
<reference evidence="9" key="2">
    <citation type="submission" date="2016-02" db="EMBL/GenBank/DDBJ databases">
        <authorList>
            <person name="Wen L."/>
            <person name="He K."/>
            <person name="Yang H."/>
        </authorList>
    </citation>
    <scope>NUCLEOTIDE SEQUENCE</scope>
    <source>
        <strain evidence="9">CCMP291</strain>
    </source>
</reference>
<dbReference type="InterPro" id="IPR009000">
    <property type="entry name" value="Transl_B-barrel_sf"/>
</dbReference>
<evidence type="ECO:0000256" key="5">
    <source>
        <dbReference type="ARBA" id="ARBA00023274"/>
    </source>
</evidence>